<dbReference type="PANTHER" id="PTHR11019:SF159">
    <property type="entry name" value="TRANSCRIPTIONAL REGULATOR-RELATED"/>
    <property type="match status" value="1"/>
</dbReference>
<evidence type="ECO:0000313" key="6">
    <source>
        <dbReference type="EMBL" id="PWW03959.1"/>
    </source>
</evidence>
<gene>
    <name evidence="6" type="ORF">DFR52_101648</name>
</gene>
<dbReference type="InterPro" id="IPR018060">
    <property type="entry name" value="HTH_AraC"/>
</dbReference>
<dbReference type="InterPro" id="IPR011051">
    <property type="entry name" value="RmlC_Cupin_sf"/>
</dbReference>
<sequence length="296" mass="32787">MFSARFRGVVYFLREWAKAMTDFSPPEGFLDTHLETEDERALRHAAIDSADEPAVAFAFCYDAVRHIAEHEHKRAQLLHLLSGVLSVTTRAGRWIMPRDHALWIPAGVRHAVDTVGRVDMQSVYVRSGAIAGLPDQLQVTGMTPLMRGLISEAVQIGTDTGGARAKFILGAMLHEIPLLQKRPLGLPFPAHRRLAQLCREFVAMPSAHLEIDHWADAAGLSRRSFTRVFRRETGLSLSTWRQQACLMAAIPRLSAGESVTAVALDLGYDSVPAFTTMFCRMLGTPPKTYLRSQKGA</sequence>
<dbReference type="InterPro" id="IPR014710">
    <property type="entry name" value="RmlC-like_jellyroll"/>
</dbReference>
<keyword evidence="4" id="KW-0804">Transcription</keyword>
<dbReference type="GO" id="GO:0003700">
    <property type="term" value="F:DNA-binding transcription factor activity"/>
    <property type="evidence" value="ECO:0007669"/>
    <property type="project" value="InterPro"/>
</dbReference>
<dbReference type="InterPro" id="IPR009057">
    <property type="entry name" value="Homeodomain-like_sf"/>
</dbReference>
<dbReference type="Pfam" id="PF02311">
    <property type="entry name" value="AraC_binding"/>
    <property type="match status" value="1"/>
</dbReference>
<dbReference type="CDD" id="cd06124">
    <property type="entry name" value="cupin_NimR-like_N"/>
    <property type="match status" value="1"/>
</dbReference>
<dbReference type="EMBL" id="QGTR01000001">
    <property type="protein sequence ID" value="PWW03959.1"/>
    <property type="molecule type" value="Genomic_DNA"/>
</dbReference>
<dbReference type="FunFam" id="1.10.10.60:FF:000132">
    <property type="entry name" value="AraC family transcriptional regulator"/>
    <property type="match status" value="1"/>
</dbReference>
<dbReference type="InterPro" id="IPR003313">
    <property type="entry name" value="AraC-bd"/>
</dbReference>
<accession>A0A317PS19</accession>
<feature type="domain" description="HTH araC/xylS-type" evidence="5">
    <location>
        <begin position="192"/>
        <end position="292"/>
    </location>
</feature>
<dbReference type="SUPFAM" id="SSF51182">
    <property type="entry name" value="RmlC-like cupins"/>
    <property type="match status" value="1"/>
</dbReference>
<keyword evidence="1" id="KW-0678">Repressor</keyword>
<comment type="caution">
    <text evidence="6">The sequence shown here is derived from an EMBL/GenBank/DDBJ whole genome shotgun (WGS) entry which is preliminary data.</text>
</comment>
<dbReference type="PROSITE" id="PS01124">
    <property type="entry name" value="HTH_ARAC_FAMILY_2"/>
    <property type="match status" value="1"/>
</dbReference>
<reference evidence="6 7" key="1">
    <citation type="submission" date="2018-05" db="EMBL/GenBank/DDBJ databases">
        <title>Genomic Encyclopedia of Type Strains, Phase IV (KMG-IV): sequencing the most valuable type-strain genomes for metagenomic binning, comparative biology and taxonomic classification.</title>
        <authorList>
            <person name="Goeker M."/>
        </authorList>
    </citation>
    <scope>NUCLEOTIDE SEQUENCE [LARGE SCALE GENOMIC DNA]</scope>
    <source>
        <strain evidence="6 7">DSM 16791</strain>
    </source>
</reference>
<dbReference type="GO" id="GO:0043565">
    <property type="term" value="F:sequence-specific DNA binding"/>
    <property type="evidence" value="ECO:0007669"/>
    <property type="project" value="InterPro"/>
</dbReference>
<evidence type="ECO:0000256" key="2">
    <source>
        <dbReference type="ARBA" id="ARBA00023015"/>
    </source>
</evidence>
<dbReference type="Gene3D" id="1.10.10.60">
    <property type="entry name" value="Homeodomain-like"/>
    <property type="match status" value="1"/>
</dbReference>
<organism evidence="6 7">
    <name type="scientific">Hoeflea marina</name>
    <dbReference type="NCBI Taxonomy" id="274592"/>
    <lineage>
        <taxon>Bacteria</taxon>
        <taxon>Pseudomonadati</taxon>
        <taxon>Pseudomonadota</taxon>
        <taxon>Alphaproteobacteria</taxon>
        <taxon>Hyphomicrobiales</taxon>
        <taxon>Rhizobiaceae</taxon>
        <taxon>Hoeflea</taxon>
    </lineage>
</organism>
<dbReference type="Pfam" id="PF12833">
    <property type="entry name" value="HTH_18"/>
    <property type="match status" value="1"/>
</dbReference>
<evidence type="ECO:0000256" key="4">
    <source>
        <dbReference type="ARBA" id="ARBA00023163"/>
    </source>
</evidence>
<name>A0A317PS19_9HYPH</name>
<keyword evidence="3" id="KW-0238">DNA-binding</keyword>
<evidence type="ECO:0000313" key="7">
    <source>
        <dbReference type="Proteomes" id="UP000246352"/>
    </source>
</evidence>
<protein>
    <submittedName>
        <fullName evidence="6">AraC family transcriptional regulator</fullName>
    </submittedName>
</protein>
<evidence type="ECO:0000259" key="5">
    <source>
        <dbReference type="PROSITE" id="PS01124"/>
    </source>
</evidence>
<dbReference type="SMART" id="SM00342">
    <property type="entry name" value="HTH_ARAC"/>
    <property type="match status" value="1"/>
</dbReference>
<proteinExistence type="predicted"/>
<dbReference type="PANTHER" id="PTHR11019">
    <property type="entry name" value="HTH-TYPE TRANSCRIPTIONAL REGULATOR NIMR"/>
    <property type="match status" value="1"/>
</dbReference>
<keyword evidence="2" id="KW-0805">Transcription regulation</keyword>
<evidence type="ECO:0000256" key="1">
    <source>
        <dbReference type="ARBA" id="ARBA00022491"/>
    </source>
</evidence>
<evidence type="ECO:0000256" key="3">
    <source>
        <dbReference type="ARBA" id="ARBA00023125"/>
    </source>
</evidence>
<keyword evidence="7" id="KW-1185">Reference proteome</keyword>
<dbReference type="SUPFAM" id="SSF46689">
    <property type="entry name" value="Homeodomain-like"/>
    <property type="match status" value="1"/>
</dbReference>
<dbReference type="Proteomes" id="UP000246352">
    <property type="component" value="Unassembled WGS sequence"/>
</dbReference>
<dbReference type="Gene3D" id="2.60.120.10">
    <property type="entry name" value="Jelly Rolls"/>
    <property type="match status" value="1"/>
</dbReference>
<dbReference type="AlphaFoldDB" id="A0A317PS19"/>